<accession>A0A0F9KEE1</accession>
<dbReference type="EMBL" id="LAZR01008208">
    <property type="protein sequence ID" value="KKM80288.1"/>
    <property type="molecule type" value="Genomic_DNA"/>
</dbReference>
<reference evidence="1" key="1">
    <citation type="journal article" date="2015" name="Nature">
        <title>Complex archaea that bridge the gap between prokaryotes and eukaryotes.</title>
        <authorList>
            <person name="Spang A."/>
            <person name="Saw J.H."/>
            <person name="Jorgensen S.L."/>
            <person name="Zaremba-Niedzwiedzka K."/>
            <person name="Martijn J."/>
            <person name="Lind A.E."/>
            <person name="van Eijk R."/>
            <person name="Schleper C."/>
            <person name="Guy L."/>
            <person name="Ettema T.J."/>
        </authorList>
    </citation>
    <scope>NUCLEOTIDE SEQUENCE</scope>
</reference>
<proteinExistence type="predicted"/>
<sequence>MSEKGFSKDHRMNFEARWEEMQNRLKNGPVKIIKPGTIKERKRVSPY</sequence>
<name>A0A0F9KEE1_9ZZZZ</name>
<gene>
    <name evidence="1" type="ORF">LCGC14_1341390</name>
</gene>
<evidence type="ECO:0000313" key="1">
    <source>
        <dbReference type="EMBL" id="KKM80288.1"/>
    </source>
</evidence>
<organism evidence="1">
    <name type="scientific">marine sediment metagenome</name>
    <dbReference type="NCBI Taxonomy" id="412755"/>
    <lineage>
        <taxon>unclassified sequences</taxon>
        <taxon>metagenomes</taxon>
        <taxon>ecological metagenomes</taxon>
    </lineage>
</organism>
<comment type="caution">
    <text evidence="1">The sequence shown here is derived from an EMBL/GenBank/DDBJ whole genome shotgun (WGS) entry which is preliminary data.</text>
</comment>
<protein>
    <submittedName>
        <fullName evidence="1">Uncharacterized protein</fullName>
    </submittedName>
</protein>
<dbReference type="AlphaFoldDB" id="A0A0F9KEE1"/>